<evidence type="ECO:0000256" key="7">
    <source>
        <dbReference type="RuleBase" id="RU362029"/>
    </source>
</evidence>
<evidence type="ECO:0000256" key="1">
    <source>
        <dbReference type="ARBA" id="ARBA00007198"/>
    </source>
</evidence>
<keyword evidence="3 7" id="KW-0560">Oxidoreductase</keyword>
<name>A0ABN4FFV8_YERRO</name>
<gene>
    <name evidence="8" type="primary">arsC</name>
    <name evidence="8" type="ORF">CH64_574</name>
</gene>
<evidence type="ECO:0000256" key="3">
    <source>
        <dbReference type="ARBA" id="ARBA00023002"/>
    </source>
</evidence>
<reference evidence="8 9" key="1">
    <citation type="journal article" date="2015" name="Genome Announc.">
        <title>Thirty-Two Complete Genome Assemblies of Nine Yersinia Species, Including Y. pestis, Y. pseudotuberculosis, and Y. enterocolitica.</title>
        <authorList>
            <person name="Johnson S.L."/>
            <person name="Daligault H.E."/>
            <person name="Davenport K.W."/>
            <person name="Jaissle J."/>
            <person name="Frey K.G."/>
            <person name="Ladner J.T."/>
            <person name="Broomall S.M."/>
            <person name="Bishop-Lilly K.A."/>
            <person name="Bruce D.C."/>
            <person name="Coyne S.R."/>
            <person name="Gibbons H.S."/>
            <person name="Lo C.C."/>
            <person name="Munk A.C."/>
            <person name="Rosenzweig C.N."/>
            <person name="Koroleva G.I."/>
            <person name="Palacios G.F."/>
            <person name="Redden C.L."/>
            <person name="Xu Y."/>
            <person name="Minogue T.D."/>
            <person name="Chain P.S."/>
        </authorList>
    </citation>
    <scope>NUCLEOTIDE SEQUENCE [LARGE SCALE GENOMIC DNA]</scope>
    <source>
        <strain evidence="8 9">YRA</strain>
    </source>
</reference>
<keyword evidence="2" id="KW-0059">Arsenical resistance</keyword>
<dbReference type="NCBIfam" id="NF007456">
    <property type="entry name" value="PRK10026.1"/>
    <property type="match status" value="1"/>
</dbReference>
<dbReference type="InterPro" id="IPR036249">
    <property type="entry name" value="Thioredoxin-like_sf"/>
</dbReference>
<dbReference type="PROSITE" id="PS51353">
    <property type="entry name" value="ARSC"/>
    <property type="match status" value="1"/>
</dbReference>
<evidence type="ECO:0000256" key="4">
    <source>
        <dbReference type="ARBA" id="ARBA00038969"/>
    </source>
</evidence>
<dbReference type="NCBIfam" id="TIGR00014">
    <property type="entry name" value="arsC"/>
    <property type="match status" value="1"/>
</dbReference>
<organism evidence="8 9">
    <name type="scientific">Yersinia rohdei</name>
    <dbReference type="NCBI Taxonomy" id="29485"/>
    <lineage>
        <taxon>Bacteria</taxon>
        <taxon>Pseudomonadati</taxon>
        <taxon>Pseudomonadota</taxon>
        <taxon>Gammaproteobacteria</taxon>
        <taxon>Enterobacterales</taxon>
        <taxon>Yersiniaceae</taxon>
        <taxon>Yersinia</taxon>
    </lineage>
</organism>
<dbReference type="CDD" id="cd03034">
    <property type="entry name" value="ArsC_ArsC"/>
    <property type="match status" value="1"/>
</dbReference>
<dbReference type="SUPFAM" id="SSF52833">
    <property type="entry name" value="Thioredoxin-like"/>
    <property type="match status" value="1"/>
</dbReference>
<dbReference type="PANTHER" id="PTHR30041">
    <property type="entry name" value="ARSENATE REDUCTASE"/>
    <property type="match status" value="1"/>
</dbReference>
<dbReference type="RefSeq" id="WP_004715890.1">
    <property type="nucleotide sequence ID" value="NZ_CP009787.1"/>
</dbReference>
<evidence type="ECO:0000313" key="9">
    <source>
        <dbReference type="Proteomes" id="UP000031914"/>
    </source>
</evidence>
<evidence type="ECO:0000256" key="6">
    <source>
        <dbReference type="PROSITE-ProRule" id="PRU01282"/>
    </source>
</evidence>
<dbReference type="EC" id="1.20.4.1" evidence="4 7"/>
<proteinExistence type="inferred from homology"/>
<dbReference type="Proteomes" id="UP000031914">
    <property type="component" value="Chromosome"/>
</dbReference>
<evidence type="ECO:0000313" key="8">
    <source>
        <dbReference type="EMBL" id="AJJ11345.1"/>
    </source>
</evidence>
<sequence>MSNITIYHNPACGTSRNTLALIRNTGTEPEVILYLDTPPSRAVLVTLIADMGIRTRALLRTNVEPYAQLGLAEERFSDEQLIDFMLQYPILINRPIVITPLGTRLCRPSETVLAILPDAQRGVFTKEDGQQVVEAPGKQREK</sequence>
<comment type="catalytic activity">
    <reaction evidence="7">
        <text>[glutaredoxin]-dithiol + arsenate + glutathione + H(+) = glutathionyl-S-S-[glutaredoxin] + arsenite + H2O</text>
        <dbReference type="Rhea" id="RHEA:22016"/>
        <dbReference type="Rhea" id="RHEA-COMP:10729"/>
        <dbReference type="Rhea" id="RHEA-COMP:17668"/>
        <dbReference type="ChEBI" id="CHEBI:15377"/>
        <dbReference type="ChEBI" id="CHEBI:15378"/>
        <dbReference type="ChEBI" id="CHEBI:29242"/>
        <dbReference type="ChEBI" id="CHEBI:29950"/>
        <dbReference type="ChEBI" id="CHEBI:48597"/>
        <dbReference type="ChEBI" id="CHEBI:57925"/>
        <dbReference type="ChEBI" id="CHEBI:146199"/>
        <dbReference type="EC" id="1.20.4.1"/>
    </reaction>
</comment>
<dbReference type="InterPro" id="IPR006660">
    <property type="entry name" value="Arsenate_reductase-like"/>
</dbReference>
<dbReference type="EMBL" id="CP009787">
    <property type="protein sequence ID" value="AJJ11345.1"/>
    <property type="molecule type" value="Genomic_DNA"/>
</dbReference>
<dbReference type="Pfam" id="PF03960">
    <property type="entry name" value="ArsC"/>
    <property type="match status" value="1"/>
</dbReference>
<accession>A0ABN4FFV8</accession>
<dbReference type="InterPro" id="IPR006659">
    <property type="entry name" value="Arsenate_reductase"/>
</dbReference>
<dbReference type="GO" id="GO:0008794">
    <property type="term" value="F:arsenate reductase (glutaredoxin) activity"/>
    <property type="evidence" value="ECO:0007669"/>
    <property type="project" value="UniProtKB-EC"/>
</dbReference>
<comment type="similarity">
    <text evidence="1 6 7">Belongs to the ArsC family.</text>
</comment>
<dbReference type="Gene3D" id="3.40.30.10">
    <property type="entry name" value="Glutaredoxin"/>
    <property type="match status" value="1"/>
</dbReference>
<dbReference type="PANTHER" id="PTHR30041:SF5">
    <property type="entry name" value="ARSENATE REDUCTASE-RELATED"/>
    <property type="match status" value="1"/>
</dbReference>
<protein>
    <recommendedName>
        <fullName evidence="5 7">Arsenate reductase</fullName>
        <ecNumber evidence="4 7">1.20.4.1</ecNumber>
    </recommendedName>
</protein>
<keyword evidence="9" id="KW-1185">Reference proteome</keyword>
<dbReference type="GeneID" id="45565931"/>
<evidence type="ECO:0000256" key="2">
    <source>
        <dbReference type="ARBA" id="ARBA00022849"/>
    </source>
</evidence>
<evidence type="ECO:0000256" key="5">
    <source>
        <dbReference type="ARBA" id="ARBA00039879"/>
    </source>
</evidence>